<dbReference type="InterPro" id="IPR050109">
    <property type="entry name" value="HTH-type_TetR-like_transc_reg"/>
</dbReference>
<dbReference type="PROSITE" id="PS50977">
    <property type="entry name" value="HTH_TETR_2"/>
    <property type="match status" value="1"/>
</dbReference>
<sequence>MNTTIDFMKRPRRNQRRDGLSTRGIILEAAGQVFAERGFAEATSKEICERAEANSAAVNYYFGGKESLYEEVLVEAHRQMVSLEDLDEILLSDIAPEDKLRAFFSRMIKTAASSSELWGIKVYMREMVSPSPFVTRAMSTTVLPKADKLKALIQEITGLPSDSPHLQRATGFVVIPCISMIMFPESLRLIVLPETAGVSEGMLEDMLAYTLGGLKALSEAVGT</sequence>
<dbReference type="Pfam" id="PF00440">
    <property type="entry name" value="TetR_N"/>
    <property type="match status" value="1"/>
</dbReference>
<accession>A0A212JNP5</accession>
<organism evidence="4">
    <name type="scientific">uncultured delta proteobacterium</name>
    <dbReference type="NCBI Taxonomy" id="34034"/>
    <lineage>
        <taxon>Bacteria</taxon>
        <taxon>Deltaproteobacteria</taxon>
        <taxon>environmental samples</taxon>
    </lineage>
</organism>
<protein>
    <recommendedName>
        <fullName evidence="3">HTH tetR-type domain-containing protein</fullName>
    </recommendedName>
</protein>
<dbReference type="Gene3D" id="1.10.357.10">
    <property type="entry name" value="Tetracycline Repressor, domain 2"/>
    <property type="match status" value="1"/>
</dbReference>
<proteinExistence type="predicted"/>
<dbReference type="InterPro" id="IPR015292">
    <property type="entry name" value="Tscrpt_reg_YbiH_C"/>
</dbReference>
<feature type="domain" description="HTH tetR-type" evidence="3">
    <location>
        <begin position="20"/>
        <end position="80"/>
    </location>
</feature>
<dbReference type="PANTHER" id="PTHR30055">
    <property type="entry name" value="HTH-TYPE TRANSCRIPTIONAL REGULATOR RUTR"/>
    <property type="match status" value="1"/>
</dbReference>
<name>A0A212JNP5_9DELT</name>
<dbReference type="SUPFAM" id="SSF48498">
    <property type="entry name" value="Tetracyclin repressor-like, C-terminal domain"/>
    <property type="match status" value="1"/>
</dbReference>
<dbReference type="EMBL" id="FLUQ01000001">
    <property type="protein sequence ID" value="SBW01032.1"/>
    <property type="molecule type" value="Genomic_DNA"/>
</dbReference>
<dbReference type="AlphaFoldDB" id="A0A212JNP5"/>
<reference evidence="4" key="1">
    <citation type="submission" date="2016-04" db="EMBL/GenBank/DDBJ databases">
        <authorList>
            <person name="Evans L.H."/>
            <person name="Alamgir A."/>
            <person name="Owens N."/>
            <person name="Weber N.D."/>
            <person name="Virtaneva K."/>
            <person name="Barbian K."/>
            <person name="Babar A."/>
            <person name="Rosenke K."/>
        </authorList>
    </citation>
    <scope>NUCLEOTIDE SEQUENCE</scope>
    <source>
        <strain evidence="4">86</strain>
    </source>
</reference>
<dbReference type="GO" id="GO:0003700">
    <property type="term" value="F:DNA-binding transcription factor activity"/>
    <property type="evidence" value="ECO:0007669"/>
    <property type="project" value="TreeGrafter"/>
</dbReference>
<dbReference type="Pfam" id="PF09209">
    <property type="entry name" value="CecR_C"/>
    <property type="match status" value="1"/>
</dbReference>
<dbReference type="InterPro" id="IPR001647">
    <property type="entry name" value="HTH_TetR"/>
</dbReference>
<dbReference type="PANTHER" id="PTHR30055:SF223">
    <property type="entry name" value="HTH-TYPE TRANSCRIPTIONAL REGULATOR UIDR"/>
    <property type="match status" value="1"/>
</dbReference>
<dbReference type="InterPro" id="IPR009057">
    <property type="entry name" value="Homeodomain-like_sf"/>
</dbReference>
<keyword evidence="1 2" id="KW-0238">DNA-binding</keyword>
<evidence type="ECO:0000256" key="1">
    <source>
        <dbReference type="ARBA" id="ARBA00023125"/>
    </source>
</evidence>
<feature type="DNA-binding region" description="H-T-H motif" evidence="2">
    <location>
        <begin position="43"/>
        <end position="62"/>
    </location>
</feature>
<evidence type="ECO:0000256" key="2">
    <source>
        <dbReference type="PROSITE-ProRule" id="PRU00335"/>
    </source>
</evidence>
<evidence type="ECO:0000259" key="3">
    <source>
        <dbReference type="PROSITE" id="PS50977"/>
    </source>
</evidence>
<dbReference type="PRINTS" id="PR00455">
    <property type="entry name" value="HTHTETR"/>
</dbReference>
<dbReference type="InterPro" id="IPR036271">
    <property type="entry name" value="Tet_transcr_reg_TetR-rel_C_sf"/>
</dbReference>
<dbReference type="SUPFAM" id="SSF46689">
    <property type="entry name" value="Homeodomain-like"/>
    <property type="match status" value="1"/>
</dbReference>
<evidence type="ECO:0000313" key="4">
    <source>
        <dbReference type="EMBL" id="SBW01032.1"/>
    </source>
</evidence>
<dbReference type="GO" id="GO:0000976">
    <property type="term" value="F:transcription cis-regulatory region binding"/>
    <property type="evidence" value="ECO:0007669"/>
    <property type="project" value="TreeGrafter"/>
</dbReference>
<gene>
    <name evidence="4" type="ORF">KL86DPRO_11886</name>
</gene>